<feature type="region of interest" description="Disordered" evidence="4">
    <location>
        <begin position="255"/>
        <end position="306"/>
    </location>
</feature>
<dbReference type="STRING" id="158441.A0A226E342"/>
<protein>
    <recommendedName>
        <fullName evidence="7">Telomere length and silencing protein 1</fullName>
    </recommendedName>
</protein>
<comment type="subcellular location">
    <subcellularLocation>
        <location evidence="1">Nucleus</location>
    </subcellularLocation>
</comment>
<reference evidence="5 6" key="1">
    <citation type="submission" date="2015-12" db="EMBL/GenBank/DDBJ databases">
        <title>The genome of Folsomia candida.</title>
        <authorList>
            <person name="Faddeeva A."/>
            <person name="Derks M.F."/>
            <person name="Anvar Y."/>
            <person name="Smit S."/>
            <person name="Van Straalen N."/>
            <person name="Roelofs D."/>
        </authorList>
    </citation>
    <scope>NUCLEOTIDE SEQUENCE [LARGE SCALE GENOMIC DNA]</scope>
    <source>
        <strain evidence="5 6">VU population</strain>
        <tissue evidence="5">Whole body</tissue>
    </source>
</reference>
<proteinExistence type="inferred from homology"/>
<comment type="similarity">
    <text evidence="2">Belongs to the TLS1 family.</text>
</comment>
<dbReference type="GO" id="GO:0000398">
    <property type="term" value="P:mRNA splicing, via spliceosome"/>
    <property type="evidence" value="ECO:0007669"/>
    <property type="project" value="TreeGrafter"/>
</dbReference>
<feature type="region of interest" description="Disordered" evidence="4">
    <location>
        <begin position="1"/>
        <end position="33"/>
    </location>
</feature>
<dbReference type="EMBL" id="LNIX01000007">
    <property type="protein sequence ID" value="OXA52155.1"/>
    <property type="molecule type" value="Genomic_DNA"/>
</dbReference>
<dbReference type="Pfam" id="PF07052">
    <property type="entry name" value="Hep_59"/>
    <property type="match status" value="1"/>
</dbReference>
<dbReference type="OMA" id="NIKTGGM"/>
<evidence type="ECO:0000256" key="4">
    <source>
        <dbReference type="SAM" id="MobiDB-lite"/>
    </source>
</evidence>
<name>A0A226E342_FOLCA</name>
<accession>A0A226E342</accession>
<keyword evidence="6" id="KW-1185">Reference proteome</keyword>
<evidence type="ECO:0000313" key="6">
    <source>
        <dbReference type="Proteomes" id="UP000198287"/>
    </source>
</evidence>
<dbReference type="AlphaFoldDB" id="A0A226E342"/>
<dbReference type="GO" id="GO:0005681">
    <property type="term" value="C:spliceosomal complex"/>
    <property type="evidence" value="ECO:0007669"/>
    <property type="project" value="TreeGrafter"/>
</dbReference>
<gene>
    <name evidence="5" type="ORF">Fcan01_13021</name>
</gene>
<dbReference type="OrthoDB" id="5627at2759"/>
<dbReference type="InterPro" id="IPR010756">
    <property type="entry name" value="Tls1-like"/>
</dbReference>
<evidence type="ECO:0000256" key="3">
    <source>
        <dbReference type="ARBA" id="ARBA00023242"/>
    </source>
</evidence>
<feature type="compositionally biased region" description="Basic and acidic residues" evidence="4">
    <location>
        <begin position="294"/>
        <end position="306"/>
    </location>
</feature>
<dbReference type="Proteomes" id="UP000198287">
    <property type="component" value="Unassembled WGS sequence"/>
</dbReference>
<evidence type="ECO:0008006" key="7">
    <source>
        <dbReference type="Google" id="ProtNLM"/>
    </source>
</evidence>
<evidence type="ECO:0000256" key="1">
    <source>
        <dbReference type="ARBA" id="ARBA00004123"/>
    </source>
</evidence>
<evidence type="ECO:0000313" key="5">
    <source>
        <dbReference type="EMBL" id="OXA52155.1"/>
    </source>
</evidence>
<comment type="caution">
    <text evidence="5">The sequence shown here is derived from an EMBL/GenBank/DDBJ whole genome shotgun (WGS) entry which is preliminary data.</text>
</comment>
<dbReference type="PANTHER" id="PTHR13486:SF2">
    <property type="entry name" value="SPLICING FACTOR C9ORF78"/>
    <property type="match status" value="1"/>
</dbReference>
<organism evidence="5 6">
    <name type="scientific">Folsomia candida</name>
    <name type="common">Springtail</name>
    <dbReference type="NCBI Taxonomy" id="158441"/>
    <lineage>
        <taxon>Eukaryota</taxon>
        <taxon>Metazoa</taxon>
        <taxon>Ecdysozoa</taxon>
        <taxon>Arthropoda</taxon>
        <taxon>Hexapoda</taxon>
        <taxon>Collembola</taxon>
        <taxon>Entomobryomorpha</taxon>
        <taxon>Isotomoidea</taxon>
        <taxon>Isotomidae</taxon>
        <taxon>Proisotominae</taxon>
        <taxon>Folsomia</taxon>
    </lineage>
</organism>
<keyword evidence="3" id="KW-0539">Nucleus</keyword>
<sequence length="319" mass="35955">MSTEEPDQNIVMFKRKSKKNLRQRRTEEDEAAENLEDADLTEKVELYKELRKLREKKSGTSHVTLALGKKTNMEEEIITSNTDPFKSGTGGMVDMAALNSGKYSMDTDDAYATGIGTQFSAETNTRDEDAEMLKYIENKLQEYKKSTAKGGSSAYDDATLIAKFLSPEEAALLAVPEHLRKSTGSNKSEEMLSNQMLSGIPEIDLGIEVKIKNIEATEEAKQKIIRDRMSKKEMPSHFVPTNMAVNFVQHNRFNIEDPTGSAAKRPKKEKEPEKPKKVVVVVGAQPEEVGTESVQKEKGTEKASDDFHFEKFKKQFRRF</sequence>
<evidence type="ECO:0000256" key="2">
    <source>
        <dbReference type="ARBA" id="ARBA00007643"/>
    </source>
</evidence>
<dbReference type="PANTHER" id="PTHR13486">
    <property type="entry name" value="TELOMERE LENGTH AND SILENCING PROTEIN 1 TLS1 FAMILY MEMBER"/>
    <property type="match status" value="1"/>
</dbReference>
<feature type="compositionally biased region" description="Basic residues" evidence="4">
    <location>
        <begin position="13"/>
        <end position="23"/>
    </location>
</feature>